<keyword evidence="3" id="KW-1185">Reference proteome</keyword>
<evidence type="ECO:0000313" key="3">
    <source>
        <dbReference type="Proteomes" id="UP000249390"/>
    </source>
</evidence>
<reference evidence="2 3" key="1">
    <citation type="submission" date="2018-06" db="EMBL/GenBank/DDBJ databases">
        <title>The Genome of Cuscuta australis (Dodder) Provides Insight into the Evolution of Plant Parasitism.</title>
        <authorList>
            <person name="Liu H."/>
        </authorList>
    </citation>
    <scope>NUCLEOTIDE SEQUENCE [LARGE SCALE GENOMIC DNA]</scope>
    <source>
        <strain evidence="3">cv. Yunnan</strain>
        <tissue evidence="2">Vines</tissue>
    </source>
</reference>
<feature type="region of interest" description="Disordered" evidence="1">
    <location>
        <begin position="1"/>
        <end position="52"/>
    </location>
</feature>
<dbReference type="EMBL" id="NQVE01000215">
    <property type="protein sequence ID" value="RAL37320.1"/>
    <property type="molecule type" value="Genomic_DNA"/>
</dbReference>
<proteinExistence type="predicted"/>
<protein>
    <submittedName>
        <fullName evidence="2">Uncharacterized protein</fullName>
    </submittedName>
</protein>
<organism evidence="2 3">
    <name type="scientific">Cuscuta australis</name>
    <dbReference type="NCBI Taxonomy" id="267555"/>
    <lineage>
        <taxon>Eukaryota</taxon>
        <taxon>Viridiplantae</taxon>
        <taxon>Streptophyta</taxon>
        <taxon>Embryophyta</taxon>
        <taxon>Tracheophyta</taxon>
        <taxon>Spermatophyta</taxon>
        <taxon>Magnoliopsida</taxon>
        <taxon>eudicotyledons</taxon>
        <taxon>Gunneridae</taxon>
        <taxon>Pentapetalae</taxon>
        <taxon>asterids</taxon>
        <taxon>lamiids</taxon>
        <taxon>Solanales</taxon>
        <taxon>Convolvulaceae</taxon>
        <taxon>Cuscuteae</taxon>
        <taxon>Cuscuta</taxon>
        <taxon>Cuscuta subgen. Grammica</taxon>
        <taxon>Cuscuta sect. Cleistogrammica</taxon>
    </lineage>
</organism>
<evidence type="ECO:0000313" key="2">
    <source>
        <dbReference type="EMBL" id="RAL37320.1"/>
    </source>
</evidence>
<dbReference type="AlphaFoldDB" id="A0A328CXF2"/>
<dbReference type="Proteomes" id="UP000249390">
    <property type="component" value="Unassembled WGS sequence"/>
</dbReference>
<gene>
    <name evidence="2" type="ORF">DM860_000014</name>
</gene>
<comment type="caution">
    <text evidence="2">The sequence shown here is derived from an EMBL/GenBank/DDBJ whole genome shotgun (WGS) entry which is preliminary data.</text>
</comment>
<sequence>MYTNSSNGGVYPPRPIPLSNHPPKAGDLLYSPRNHKPSMKRVNFPRDMPSGPCHECKKLSTRVEEDNFNAKLTRATHSAVQRRQWHLAIILRKTMHEFTRLSYKPSSTAVLGLSFGTTRR</sequence>
<name>A0A328CXF2_9ASTE</name>
<accession>A0A328CXF2</accession>
<evidence type="ECO:0000256" key="1">
    <source>
        <dbReference type="SAM" id="MobiDB-lite"/>
    </source>
</evidence>